<protein>
    <submittedName>
        <fullName evidence="1">Uncharacterized protein</fullName>
    </submittedName>
</protein>
<evidence type="ECO:0000313" key="2">
    <source>
        <dbReference type="Proteomes" id="UP000019024"/>
    </source>
</evidence>
<dbReference type="EMBL" id="CP007055">
    <property type="protein sequence ID" value="AHF98395.1"/>
    <property type="molecule type" value="Genomic_DNA"/>
</dbReference>
<name>W0JI52_9EURY</name>
<organism evidence="1 2">
    <name type="scientific">Halostagnicola larsenii XH-48</name>
    <dbReference type="NCBI Taxonomy" id="797299"/>
    <lineage>
        <taxon>Archaea</taxon>
        <taxon>Methanobacteriati</taxon>
        <taxon>Methanobacteriota</taxon>
        <taxon>Stenosarchaea group</taxon>
        <taxon>Halobacteria</taxon>
        <taxon>Halobacteriales</taxon>
        <taxon>Natrialbaceae</taxon>
        <taxon>Halostagnicola</taxon>
    </lineage>
</organism>
<reference evidence="1 2" key="1">
    <citation type="submission" date="2014-01" db="EMBL/GenBank/DDBJ databases">
        <authorList>
            <consortium name="DOE Joint Genome Institute"/>
            <person name="Anderson I."/>
            <person name="Huntemann M."/>
            <person name="Han J."/>
            <person name="Chen A."/>
            <person name="Kyrpides N."/>
            <person name="Mavromatis K."/>
            <person name="Markowitz V."/>
            <person name="Palaniappan K."/>
            <person name="Ivanova N."/>
            <person name="Schaumberg A."/>
            <person name="Pati A."/>
            <person name="Liolios K."/>
            <person name="Nordberg H.P."/>
            <person name="Cantor M.N."/>
            <person name="Hua S.X."/>
            <person name="Woyke T."/>
        </authorList>
    </citation>
    <scope>NUCLEOTIDE SEQUENCE [LARGE SCALE GENOMIC DNA]</scope>
    <source>
        <strain evidence="1 2">XH-48</strain>
    </source>
</reference>
<dbReference type="eggNOG" id="arCOG06816">
    <property type="taxonomic scope" value="Archaea"/>
</dbReference>
<dbReference type="HOGENOM" id="CLU_851549_0_0_2"/>
<gene>
    <name evidence="1" type="ORF">HALLA_05385</name>
</gene>
<sequence>MLTSSVERIEDVALELSVRGHFGHHLHAAVDACVSMNRRQYLSTAGGLAVVSSLAGCLGGVLGSDEGEQLPDDHRDEERAINRAVGKLNKAAVSIEGAESGLENPSEADFSPDEPQAFIDTARSELESVEDSDIAQELDSYADVLEAMIGVLKTLTDDSLAADVEAVSAEIDGGDTSDADDTLETRREETAEARRSYDGAMETLDGLDRGRLEEHSIVDLDRVESGVETLGDVLGSVESLLSGYDSMLAGHESLEEGEKRFDAGEYERAATAFESAADSFGDATETFADGESDAPSGLAEYFENGRCQSGHLETAGAAFADAATAADDGDIVDAQRSRSEGEDALEAAENC</sequence>
<keyword evidence="2" id="KW-1185">Reference proteome</keyword>
<dbReference type="Proteomes" id="UP000019024">
    <property type="component" value="Chromosome"/>
</dbReference>
<dbReference type="KEGG" id="hlr:HALLA_05385"/>
<evidence type="ECO:0000313" key="1">
    <source>
        <dbReference type="EMBL" id="AHF98395.1"/>
    </source>
</evidence>
<accession>W0JI52</accession>
<proteinExistence type="predicted"/>
<dbReference type="AlphaFoldDB" id="W0JI52"/>
<dbReference type="STRING" id="797299.HALLA_05385"/>